<dbReference type="InterPro" id="IPR027372">
    <property type="entry name" value="Phytase-like_dom"/>
</dbReference>
<dbReference type="Proteomes" id="UP000567179">
    <property type="component" value="Unassembled WGS sequence"/>
</dbReference>
<sequence>MPNDGHPISVGSLGATLDHIVDRNYVRRIVQEHEPSIPLSTPLLNTGYRPKDKTICIPHYGAGFFMDGDWFHDTYLPRRRFEDYDEVRHALYRDPELTTDHQRQHCRPASPRPARPYSIHLLYIMSNDGHPISVGSFGATLDHIVDRNYVRKIVQEHEPSIPLSTPLLNTDSRPKDKTICIPHYGAGFFMDGDWFDDIYLPRRGLKYYRDVLHKLYQDPELKKILHPTTRIMYNYDRDGCVFLSLCSNHASFSRQQAPLTDPLVMVALALYLLYDEGDNGWTVQHTFIFSPEELHEGQTADGESLEEGDIRVSYVCLAACLIPLANAAAMGASQSVASRSASAAQAAVSVTVDGLSYVNKGLVGFGLIPSDFLESTGDTIGGIGSAIAVKPGTWTGPRSDGTFTGTLVVHPDRGFNVDGTIDYQARRHELQFTLAPYTGTANLSFQAGQLTFKIAYVNTTLEVERNNVKTSGLDPAAIRPAQSGFPGVPTADPQMPIASTSEPHLTLDIEGIVINSDGSYWLSDEYGPYIYRFNAAGQLIQTIQPPAAVLPIMSGSLDFTSDDDPDTGRAANQGFEGLTFDPTTNTLYAMLQSATIQDGGDDKSTSRFTRLFAWNVSNPLVSVPLIGEWVVPLPQSSGGNTEACSEIHFLGSGVFLALSRDGDGRGGSDNKSSYKQIDLFSISKATDIHGTKFDLAANPIASNGKITKGITTATYTSFVNMIDSTQLARFGLHNGSPNDQTLIDAKWESLALAPVNDPAFPDDYFLFAASDNDFISTHGVSLGVPFNAGLDVDNEFLVFRVTLPSVIRGSVQQTLGI</sequence>
<dbReference type="SUPFAM" id="SSF63829">
    <property type="entry name" value="Calcium-dependent phosphotriesterase"/>
    <property type="match status" value="1"/>
</dbReference>
<gene>
    <name evidence="2" type="ORF">D9619_006607</name>
</gene>
<dbReference type="AlphaFoldDB" id="A0A8H5B3W2"/>
<keyword evidence="3" id="KW-1185">Reference proteome</keyword>
<name>A0A8H5B3W2_9AGAR</name>
<evidence type="ECO:0000259" key="1">
    <source>
        <dbReference type="Pfam" id="PF13449"/>
    </source>
</evidence>
<dbReference type="PANTHER" id="PTHR37957:SF1">
    <property type="entry name" value="PHYTASE-LIKE DOMAIN-CONTAINING PROTEIN"/>
    <property type="match status" value="1"/>
</dbReference>
<dbReference type="Pfam" id="PF13449">
    <property type="entry name" value="Phytase-like"/>
    <property type="match status" value="1"/>
</dbReference>
<organism evidence="2 3">
    <name type="scientific">Psilocybe cf. subviscida</name>
    <dbReference type="NCBI Taxonomy" id="2480587"/>
    <lineage>
        <taxon>Eukaryota</taxon>
        <taxon>Fungi</taxon>
        <taxon>Dikarya</taxon>
        <taxon>Basidiomycota</taxon>
        <taxon>Agaricomycotina</taxon>
        <taxon>Agaricomycetes</taxon>
        <taxon>Agaricomycetidae</taxon>
        <taxon>Agaricales</taxon>
        <taxon>Agaricineae</taxon>
        <taxon>Strophariaceae</taxon>
        <taxon>Psilocybe</taxon>
    </lineage>
</organism>
<dbReference type="OrthoDB" id="425936at2759"/>
<proteinExistence type="predicted"/>
<protein>
    <recommendedName>
        <fullName evidence="1">Phytase-like domain-containing protein</fullName>
    </recommendedName>
</protein>
<reference evidence="2 3" key="1">
    <citation type="journal article" date="2020" name="ISME J.">
        <title>Uncovering the hidden diversity of litter-decomposition mechanisms in mushroom-forming fungi.</title>
        <authorList>
            <person name="Floudas D."/>
            <person name="Bentzer J."/>
            <person name="Ahren D."/>
            <person name="Johansson T."/>
            <person name="Persson P."/>
            <person name="Tunlid A."/>
        </authorList>
    </citation>
    <scope>NUCLEOTIDE SEQUENCE [LARGE SCALE GENOMIC DNA]</scope>
    <source>
        <strain evidence="2 3">CBS 101986</strain>
    </source>
</reference>
<dbReference type="PANTHER" id="PTHR37957">
    <property type="entry name" value="BLR7070 PROTEIN"/>
    <property type="match status" value="1"/>
</dbReference>
<evidence type="ECO:0000313" key="2">
    <source>
        <dbReference type="EMBL" id="KAF5316149.1"/>
    </source>
</evidence>
<accession>A0A8H5B3W2</accession>
<evidence type="ECO:0000313" key="3">
    <source>
        <dbReference type="Proteomes" id="UP000567179"/>
    </source>
</evidence>
<feature type="domain" description="Phytase-like" evidence="1">
    <location>
        <begin position="476"/>
        <end position="774"/>
    </location>
</feature>
<dbReference type="EMBL" id="JAACJJ010000042">
    <property type="protein sequence ID" value="KAF5316149.1"/>
    <property type="molecule type" value="Genomic_DNA"/>
</dbReference>
<comment type="caution">
    <text evidence="2">The sequence shown here is derived from an EMBL/GenBank/DDBJ whole genome shotgun (WGS) entry which is preliminary data.</text>
</comment>